<evidence type="ECO:0000313" key="1">
    <source>
        <dbReference type="EMBL" id="TXD87404.1"/>
    </source>
</evidence>
<keyword evidence="2" id="KW-1185">Reference proteome</keyword>
<reference evidence="1 2" key="1">
    <citation type="submission" date="2019-08" db="EMBL/GenBank/DDBJ databases">
        <title>Genomes of Subsaximicrobium wynnwilliamsii strains.</title>
        <authorList>
            <person name="Bowman J.P."/>
        </authorList>
    </citation>
    <scope>NUCLEOTIDE SEQUENCE [LARGE SCALE GENOMIC DNA]</scope>
    <source>
        <strain evidence="1 2">2-80-2</strain>
    </source>
</reference>
<dbReference type="Proteomes" id="UP000321578">
    <property type="component" value="Unassembled WGS sequence"/>
</dbReference>
<organism evidence="1 2">
    <name type="scientific">Subsaximicrobium wynnwilliamsii</name>
    <dbReference type="NCBI Taxonomy" id="291179"/>
    <lineage>
        <taxon>Bacteria</taxon>
        <taxon>Pseudomonadati</taxon>
        <taxon>Bacteroidota</taxon>
        <taxon>Flavobacteriia</taxon>
        <taxon>Flavobacteriales</taxon>
        <taxon>Flavobacteriaceae</taxon>
        <taxon>Subsaximicrobium</taxon>
    </lineage>
</organism>
<gene>
    <name evidence="1" type="ORF">ESY86_17195</name>
</gene>
<dbReference type="AlphaFoldDB" id="A0A5C6ZCR1"/>
<protein>
    <submittedName>
        <fullName evidence="1">DUF4097 family beta strand repeat protein</fullName>
    </submittedName>
</protein>
<sequence>MKTIISYQFILVLFLAPMFLFANHERDWNGKHSEEKIIKKEFSVLANATLKVDNSYGNINVTTYEGTLIAIEVHIKTNGNDEDKVRQKLRDIDVEFTASSAYVSAKTLFSKSKSNSWWNWGRDNNVNMEINYIIKLPISNNVDLNNDYGSISLDRLEGRANLNCDYGKITTKELMADNNNISFDYSNSCYFEYIKSGKINADYSSYTVAKTKNLAITADYTKSEVEIAENVDYNCDYGSVNINNANNVNGNGDYLTVRLGNIYKNVSLRADYGSIKIDNMTANAGNIDIESDYNGITIGYDEAYDFSFDIDLEYASLRNAEEFQFTKKRVESTDKYYQGYYRNANSSNRIRIKSDYGSVTFKKN</sequence>
<name>A0A5C6ZCR1_9FLAO</name>
<dbReference type="RefSeq" id="WP_147087963.1">
    <property type="nucleotide sequence ID" value="NZ_VORM01000007.1"/>
</dbReference>
<dbReference type="EMBL" id="VORO01000025">
    <property type="protein sequence ID" value="TXD87404.1"/>
    <property type="molecule type" value="Genomic_DNA"/>
</dbReference>
<accession>A0A5C6ZCR1</accession>
<proteinExistence type="predicted"/>
<evidence type="ECO:0000313" key="2">
    <source>
        <dbReference type="Proteomes" id="UP000321578"/>
    </source>
</evidence>
<comment type="caution">
    <text evidence="1">The sequence shown here is derived from an EMBL/GenBank/DDBJ whole genome shotgun (WGS) entry which is preliminary data.</text>
</comment>
<dbReference type="OrthoDB" id="1117657at2"/>